<organism evidence="1 2">
    <name type="scientific">Solanum commersonii</name>
    <name type="common">Commerson's wild potato</name>
    <name type="synonym">Commerson's nightshade</name>
    <dbReference type="NCBI Taxonomy" id="4109"/>
    <lineage>
        <taxon>Eukaryota</taxon>
        <taxon>Viridiplantae</taxon>
        <taxon>Streptophyta</taxon>
        <taxon>Embryophyta</taxon>
        <taxon>Tracheophyta</taxon>
        <taxon>Spermatophyta</taxon>
        <taxon>Magnoliopsida</taxon>
        <taxon>eudicotyledons</taxon>
        <taxon>Gunneridae</taxon>
        <taxon>Pentapetalae</taxon>
        <taxon>asterids</taxon>
        <taxon>lamiids</taxon>
        <taxon>Solanales</taxon>
        <taxon>Solanaceae</taxon>
        <taxon>Solanoideae</taxon>
        <taxon>Solaneae</taxon>
        <taxon>Solanum</taxon>
    </lineage>
</organism>
<proteinExistence type="predicted"/>
<name>A0A9J5Z7N0_SOLCO</name>
<dbReference type="AlphaFoldDB" id="A0A9J5Z7N0"/>
<accession>A0A9J5Z7N0</accession>
<dbReference type="EMBL" id="JACXVP010000004">
    <property type="protein sequence ID" value="KAG5608889.1"/>
    <property type="molecule type" value="Genomic_DNA"/>
</dbReference>
<evidence type="ECO:0000313" key="1">
    <source>
        <dbReference type="EMBL" id="KAG5608889.1"/>
    </source>
</evidence>
<comment type="caution">
    <text evidence="1">The sequence shown here is derived from an EMBL/GenBank/DDBJ whole genome shotgun (WGS) entry which is preliminary data.</text>
</comment>
<protein>
    <submittedName>
        <fullName evidence="1">Uncharacterized protein</fullName>
    </submittedName>
</protein>
<gene>
    <name evidence="1" type="ORF">H5410_020170</name>
</gene>
<keyword evidence="2" id="KW-1185">Reference proteome</keyword>
<evidence type="ECO:0000313" key="2">
    <source>
        <dbReference type="Proteomes" id="UP000824120"/>
    </source>
</evidence>
<dbReference type="Proteomes" id="UP000824120">
    <property type="component" value="Chromosome 4"/>
</dbReference>
<reference evidence="1 2" key="1">
    <citation type="submission" date="2020-09" db="EMBL/GenBank/DDBJ databases">
        <title>De no assembly of potato wild relative species, Solanum commersonii.</title>
        <authorList>
            <person name="Cho K."/>
        </authorList>
    </citation>
    <scope>NUCLEOTIDE SEQUENCE [LARGE SCALE GENOMIC DNA]</scope>
    <source>
        <strain evidence="1">LZ3.2</strain>
        <tissue evidence="1">Leaf</tissue>
    </source>
</reference>
<sequence>MDLVKLIGTFKSQMKQKDARRGMKFDGKSTALGILKTRCTENLFSWTNLYPAVNAEQLQDFTSLLALA</sequence>